<dbReference type="PANTHER" id="PTHR31310">
    <property type="match status" value="1"/>
</dbReference>
<evidence type="ECO:0000256" key="3">
    <source>
        <dbReference type="ARBA" id="ARBA00022989"/>
    </source>
</evidence>
<comment type="subcellular location">
    <subcellularLocation>
        <location evidence="1">Membrane</location>
        <topology evidence="1">Multi-pass membrane protein</topology>
    </subcellularLocation>
</comment>
<keyword evidence="2 5" id="KW-0812">Transmembrane</keyword>
<evidence type="ECO:0000259" key="6">
    <source>
        <dbReference type="Pfam" id="PF14378"/>
    </source>
</evidence>
<keyword evidence="3 5" id="KW-1133">Transmembrane helix</keyword>
<dbReference type="EMBL" id="JAVREH010000003">
    <property type="protein sequence ID" value="MDT0260468.1"/>
    <property type="molecule type" value="Genomic_DNA"/>
</dbReference>
<comment type="caution">
    <text evidence="7">The sequence shown here is derived from an EMBL/GenBank/DDBJ whole genome shotgun (WGS) entry which is preliminary data.</text>
</comment>
<dbReference type="Pfam" id="PF14378">
    <property type="entry name" value="PAP2_3"/>
    <property type="match status" value="1"/>
</dbReference>
<sequence length="344" mass="38174">MFQEDLSGRTGAVATRPAAVVAPAPMPVVRRPRVIGEIVVVLLLLRAYDLVRTHAEVRQQAALRHGQFLLDVESRLHVDMERVLNGWAVRHADVSLLASYWYQFAHVSVTLSVLVWCWWRRPASYRRVRNALVLTNVFGLAIFLCYPAAPPRFLPGGGFIDAVANAGFGTSHGGPVTADQYGAFPSLHLAWAVWTALVAYRLAGPIRLPGARRSISPRWAWLCYPLITATVVLVTANHYLLDVLAGGLIAVLTLAIAHRFPRRATGPYARPGRGWAAGADGTPSPLPCRLLPAVDLARWPHRLTALVRSLVRLSHLAQTRQLWHDRQLARLRELLRRSTSQLPR</sequence>
<feature type="transmembrane region" description="Helical" evidence="5">
    <location>
        <begin position="215"/>
        <end position="233"/>
    </location>
</feature>
<reference evidence="8" key="1">
    <citation type="submission" date="2023-07" db="EMBL/GenBank/DDBJ databases">
        <title>30 novel species of actinomycetes from the DSMZ collection.</title>
        <authorList>
            <person name="Nouioui I."/>
        </authorList>
    </citation>
    <scope>NUCLEOTIDE SEQUENCE [LARGE SCALE GENOMIC DNA]</scope>
    <source>
        <strain evidence="8">DSM 44399</strain>
    </source>
</reference>
<organism evidence="7 8">
    <name type="scientific">Jatrophihabitans lederbergiae</name>
    <dbReference type="NCBI Taxonomy" id="3075547"/>
    <lineage>
        <taxon>Bacteria</taxon>
        <taxon>Bacillati</taxon>
        <taxon>Actinomycetota</taxon>
        <taxon>Actinomycetes</taxon>
        <taxon>Jatrophihabitantales</taxon>
        <taxon>Jatrophihabitantaceae</taxon>
        <taxon>Jatrophihabitans</taxon>
    </lineage>
</organism>
<accession>A0ABU2J868</accession>
<evidence type="ECO:0000256" key="2">
    <source>
        <dbReference type="ARBA" id="ARBA00022692"/>
    </source>
</evidence>
<keyword evidence="4 5" id="KW-0472">Membrane</keyword>
<feature type="transmembrane region" description="Helical" evidence="5">
    <location>
        <begin position="131"/>
        <end position="149"/>
    </location>
</feature>
<feature type="transmembrane region" description="Helical" evidence="5">
    <location>
        <begin position="100"/>
        <end position="119"/>
    </location>
</feature>
<protein>
    <submittedName>
        <fullName evidence="7">Phosphatase PAP2 family protein</fullName>
    </submittedName>
</protein>
<gene>
    <name evidence="7" type="ORF">RM423_03580</name>
</gene>
<evidence type="ECO:0000256" key="4">
    <source>
        <dbReference type="ARBA" id="ARBA00023136"/>
    </source>
</evidence>
<evidence type="ECO:0000256" key="1">
    <source>
        <dbReference type="ARBA" id="ARBA00004141"/>
    </source>
</evidence>
<dbReference type="RefSeq" id="WP_311421619.1">
    <property type="nucleotide sequence ID" value="NZ_JAVREH010000003.1"/>
</dbReference>
<feature type="transmembrane region" description="Helical" evidence="5">
    <location>
        <begin position="183"/>
        <end position="203"/>
    </location>
</feature>
<dbReference type="InterPro" id="IPR036938">
    <property type="entry name" value="PAP2/HPO_sf"/>
</dbReference>
<name>A0ABU2J868_9ACTN</name>
<keyword evidence="8" id="KW-1185">Reference proteome</keyword>
<evidence type="ECO:0000256" key="5">
    <source>
        <dbReference type="SAM" id="Phobius"/>
    </source>
</evidence>
<dbReference type="CDD" id="cd03386">
    <property type="entry name" value="PAP2_Aur1_like"/>
    <property type="match status" value="1"/>
</dbReference>
<dbReference type="Gene3D" id="1.20.144.10">
    <property type="entry name" value="Phosphatidic acid phosphatase type 2/haloperoxidase"/>
    <property type="match status" value="1"/>
</dbReference>
<dbReference type="SUPFAM" id="SSF48317">
    <property type="entry name" value="Acid phosphatase/Vanadium-dependent haloperoxidase"/>
    <property type="match status" value="1"/>
</dbReference>
<evidence type="ECO:0000313" key="7">
    <source>
        <dbReference type="EMBL" id="MDT0260468.1"/>
    </source>
</evidence>
<feature type="transmembrane region" description="Helical" evidence="5">
    <location>
        <begin position="239"/>
        <end position="257"/>
    </location>
</feature>
<dbReference type="Proteomes" id="UP001183176">
    <property type="component" value="Unassembled WGS sequence"/>
</dbReference>
<dbReference type="InterPro" id="IPR026841">
    <property type="entry name" value="Aur1/Ipt1"/>
</dbReference>
<proteinExistence type="predicted"/>
<dbReference type="PANTHER" id="PTHR31310:SF7">
    <property type="entry name" value="PA-PHOSPHATASE RELATED-FAMILY PROTEIN DDB_G0268928"/>
    <property type="match status" value="1"/>
</dbReference>
<evidence type="ECO:0000313" key="8">
    <source>
        <dbReference type="Proteomes" id="UP001183176"/>
    </source>
</evidence>
<feature type="domain" description="Inositolphosphotransferase Aur1/Ipt1" evidence="6">
    <location>
        <begin position="68"/>
        <end position="255"/>
    </location>
</feature>
<dbReference type="InterPro" id="IPR052185">
    <property type="entry name" value="IPC_Synthase-Related"/>
</dbReference>